<evidence type="ECO:0000313" key="1">
    <source>
        <dbReference type="EMBL" id="GIX96333.1"/>
    </source>
</evidence>
<dbReference type="AlphaFoldDB" id="A0AAV4PJM7"/>
<accession>A0AAV4PJM7</accession>
<comment type="caution">
    <text evidence="1">The sequence shown here is derived from an EMBL/GenBank/DDBJ whole genome shotgun (WGS) entry which is preliminary data.</text>
</comment>
<dbReference type="EMBL" id="BPLQ01002894">
    <property type="protein sequence ID" value="GIX96333.1"/>
    <property type="molecule type" value="Genomic_DNA"/>
</dbReference>
<gene>
    <name evidence="1" type="ORF">CDAR_25931</name>
</gene>
<protein>
    <submittedName>
        <fullName evidence="1">Uncharacterized protein</fullName>
    </submittedName>
</protein>
<dbReference type="Proteomes" id="UP001054837">
    <property type="component" value="Unassembled WGS sequence"/>
</dbReference>
<proteinExistence type="predicted"/>
<reference evidence="1 2" key="1">
    <citation type="submission" date="2021-06" db="EMBL/GenBank/DDBJ databases">
        <title>Caerostris darwini draft genome.</title>
        <authorList>
            <person name="Kono N."/>
            <person name="Arakawa K."/>
        </authorList>
    </citation>
    <scope>NUCLEOTIDE SEQUENCE [LARGE SCALE GENOMIC DNA]</scope>
</reference>
<organism evidence="1 2">
    <name type="scientific">Caerostris darwini</name>
    <dbReference type="NCBI Taxonomy" id="1538125"/>
    <lineage>
        <taxon>Eukaryota</taxon>
        <taxon>Metazoa</taxon>
        <taxon>Ecdysozoa</taxon>
        <taxon>Arthropoda</taxon>
        <taxon>Chelicerata</taxon>
        <taxon>Arachnida</taxon>
        <taxon>Araneae</taxon>
        <taxon>Araneomorphae</taxon>
        <taxon>Entelegynae</taxon>
        <taxon>Araneoidea</taxon>
        <taxon>Araneidae</taxon>
        <taxon>Caerostris</taxon>
    </lineage>
</organism>
<name>A0AAV4PJM7_9ARAC</name>
<sequence length="102" mass="12186">MKSKLELREMSTRGKSNLINVEDHFTSFLETQWMLHHIRLESWLKHSIMFDPKRDGPHMILTHKFPTMYIVSRIESLEEPIGFHILYPVQNKDTQTVVPLRK</sequence>
<evidence type="ECO:0000313" key="2">
    <source>
        <dbReference type="Proteomes" id="UP001054837"/>
    </source>
</evidence>
<keyword evidence="2" id="KW-1185">Reference proteome</keyword>